<evidence type="ECO:0000313" key="2">
    <source>
        <dbReference type="Proteomes" id="UP000240653"/>
    </source>
</evidence>
<dbReference type="Proteomes" id="UP000240653">
    <property type="component" value="Unassembled WGS sequence"/>
</dbReference>
<gene>
    <name evidence="1" type="ORF">C7I85_08880</name>
</gene>
<name>A0A2P7SFD6_9HYPH</name>
<organism evidence="1 2">
    <name type="scientific">Pseudaminobacter soli</name>
    <name type="common">ex Li et al. 2025</name>
    <dbReference type="NCBI Taxonomy" id="1295366"/>
    <lineage>
        <taxon>Bacteria</taxon>
        <taxon>Pseudomonadati</taxon>
        <taxon>Pseudomonadota</taxon>
        <taxon>Alphaproteobacteria</taxon>
        <taxon>Hyphomicrobiales</taxon>
        <taxon>Phyllobacteriaceae</taxon>
        <taxon>Pseudaminobacter</taxon>
    </lineage>
</organism>
<dbReference type="AlphaFoldDB" id="A0A2P7SFD6"/>
<proteinExistence type="predicted"/>
<protein>
    <submittedName>
        <fullName evidence="1">Uncharacterized protein</fullName>
    </submittedName>
</protein>
<keyword evidence="2" id="KW-1185">Reference proteome</keyword>
<accession>A0A2P7SFD6</accession>
<comment type="caution">
    <text evidence="1">The sequence shown here is derived from an EMBL/GenBank/DDBJ whole genome shotgun (WGS) entry which is preliminary data.</text>
</comment>
<dbReference type="EMBL" id="PXYL01000004">
    <property type="protein sequence ID" value="PSJ61193.1"/>
    <property type="molecule type" value="Genomic_DNA"/>
</dbReference>
<reference evidence="1 2" key="1">
    <citation type="submission" date="2018-03" db="EMBL/GenBank/DDBJ databases">
        <title>The draft genome of Mesorhizobium soli JCM 19897.</title>
        <authorList>
            <person name="Li L."/>
            <person name="Liu L."/>
            <person name="Liang L."/>
            <person name="Wang T."/>
            <person name="Zhang X."/>
        </authorList>
    </citation>
    <scope>NUCLEOTIDE SEQUENCE [LARGE SCALE GENOMIC DNA]</scope>
    <source>
        <strain evidence="1 2">JCM 19897</strain>
    </source>
</reference>
<evidence type="ECO:0000313" key="1">
    <source>
        <dbReference type="EMBL" id="PSJ61193.1"/>
    </source>
</evidence>
<sequence>MRYQAALHSESMGAIVFKALGRKPIKGENGTNAMMRQLAAQKSREKRRALRQALISPMEKHLQPSRGSAQMIARFGLKESYPPEECGRP</sequence>